<evidence type="ECO:0000313" key="2">
    <source>
        <dbReference type="Proteomes" id="UP000821845"/>
    </source>
</evidence>
<keyword evidence="2" id="KW-1185">Reference proteome</keyword>
<gene>
    <name evidence="1" type="ORF">HPB50_017548</name>
</gene>
<evidence type="ECO:0000313" key="1">
    <source>
        <dbReference type="EMBL" id="KAH6926368.1"/>
    </source>
</evidence>
<name>A0ACB7RUS3_HYAAI</name>
<dbReference type="Proteomes" id="UP000821845">
    <property type="component" value="Chromosome 7"/>
</dbReference>
<reference evidence="1" key="1">
    <citation type="submission" date="2020-05" db="EMBL/GenBank/DDBJ databases">
        <title>Large-scale comparative analyses of tick genomes elucidate their genetic diversity and vector capacities.</title>
        <authorList>
            <person name="Jia N."/>
            <person name="Wang J."/>
            <person name="Shi W."/>
            <person name="Du L."/>
            <person name="Sun Y."/>
            <person name="Zhan W."/>
            <person name="Jiang J."/>
            <person name="Wang Q."/>
            <person name="Zhang B."/>
            <person name="Ji P."/>
            <person name="Sakyi L.B."/>
            <person name="Cui X."/>
            <person name="Yuan T."/>
            <person name="Jiang B."/>
            <person name="Yang W."/>
            <person name="Lam T.T.-Y."/>
            <person name="Chang Q."/>
            <person name="Ding S."/>
            <person name="Wang X."/>
            <person name="Zhu J."/>
            <person name="Ruan X."/>
            <person name="Zhao L."/>
            <person name="Wei J."/>
            <person name="Que T."/>
            <person name="Du C."/>
            <person name="Cheng J."/>
            <person name="Dai P."/>
            <person name="Han X."/>
            <person name="Huang E."/>
            <person name="Gao Y."/>
            <person name="Liu J."/>
            <person name="Shao H."/>
            <person name="Ye R."/>
            <person name="Li L."/>
            <person name="Wei W."/>
            <person name="Wang X."/>
            <person name="Wang C."/>
            <person name="Yang T."/>
            <person name="Huo Q."/>
            <person name="Li W."/>
            <person name="Guo W."/>
            <person name="Chen H."/>
            <person name="Zhou L."/>
            <person name="Ni X."/>
            <person name="Tian J."/>
            <person name="Zhou Y."/>
            <person name="Sheng Y."/>
            <person name="Liu T."/>
            <person name="Pan Y."/>
            <person name="Xia L."/>
            <person name="Li J."/>
            <person name="Zhao F."/>
            <person name="Cao W."/>
        </authorList>
    </citation>
    <scope>NUCLEOTIDE SEQUENCE</scope>
    <source>
        <strain evidence="1">Hyas-2018</strain>
    </source>
</reference>
<protein>
    <submittedName>
        <fullName evidence="1">Uncharacterized protein</fullName>
    </submittedName>
</protein>
<dbReference type="EMBL" id="CM023487">
    <property type="protein sequence ID" value="KAH6926368.1"/>
    <property type="molecule type" value="Genomic_DNA"/>
</dbReference>
<sequence>MCAAVEAMHDDPDAAVNDAGEASGMVTALFEAAQLFRDDGLQREFEPTAAHRAMPGLREQRKKRQFCDVVFRATDGAEIWAHRFVMYARYSGCYALFTEARQNLTPEQKNDLRTPPIQALVRDLEGDMVQLLVDFAYHVPLAERIGQHNVVKVLDLAEMLKLHWIRNHCLKTLKENLEPESCIGTNRLACSLGYEKLASEAYRYLLRNFNEVWKHSADFEKLTPEQMRTILEDNGLCTPNEVEDVFNAIIRWISADSAERKGYLAKFLPLLRFVRCTDTEFDRVVTHPQVHGDGDSLEVLAVIHKTLTRRWMAVGEVAGVDLSPRLWLVPRLPKDILFLFGGRITDVGYTNNMLTYNNRAHKWRPIDNPLPRARSPLGAAVIGKRIYIVGGYSRYTRYDSVWCFDVTLATWSAKASMAYKRSWHSVVALKASTGDDKALSRDCTTAKH</sequence>
<comment type="caution">
    <text evidence="1">The sequence shown here is derived from an EMBL/GenBank/DDBJ whole genome shotgun (WGS) entry which is preliminary data.</text>
</comment>
<proteinExistence type="predicted"/>
<accession>A0ACB7RUS3</accession>
<organism evidence="1 2">
    <name type="scientific">Hyalomma asiaticum</name>
    <name type="common">Tick</name>
    <dbReference type="NCBI Taxonomy" id="266040"/>
    <lineage>
        <taxon>Eukaryota</taxon>
        <taxon>Metazoa</taxon>
        <taxon>Ecdysozoa</taxon>
        <taxon>Arthropoda</taxon>
        <taxon>Chelicerata</taxon>
        <taxon>Arachnida</taxon>
        <taxon>Acari</taxon>
        <taxon>Parasitiformes</taxon>
        <taxon>Ixodida</taxon>
        <taxon>Ixodoidea</taxon>
        <taxon>Ixodidae</taxon>
        <taxon>Hyalomminae</taxon>
        <taxon>Hyalomma</taxon>
    </lineage>
</organism>